<feature type="compositionally biased region" description="Basic residues" evidence="1">
    <location>
        <begin position="117"/>
        <end position="126"/>
    </location>
</feature>
<feature type="compositionally biased region" description="Basic and acidic residues" evidence="1">
    <location>
        <begin position="168"/>
        <end position="177"/>
    </location>
</feature>
<gene>
    <name evidence="3" type="ORF">VM1G_11323</name>
</gene>
<dbReference type="OrthoDB" id="5222624at2759"/>
<feature type="region of interest" description="Disordered" evidence="1">
    <location>
        <begin position="161"/>
        <end position="241"/>
    </location>
</feature>
<proteinExistence type="predicted"/>
<evidence type="ECO:0000313" key="3">
    <source>
        <dbReference type="EMBL" id="KUI65100.1"/>
    </source>
</evidence>
<keyword evidence="4" id="KW-1185">Reference proteome</keyword>
<feature type="compositionally biased region" description="Polar residues" evidence="1">
    <location>
        <begin position="216"/>
        <end position="241"/>
    </location>
</feature>
<evidence type="ECO:0000313" key="4">
    <source>
        <dbReference type="Proteomes" id="UP000078559"/>
    </source>
</evidence>
<evidence type="ECO:0000256" key="2">
    <source>
        <dbReference type="SAM" id="Phobius"/>
    </source>
</evidence>
<dbReference type="Proteomes" id="UP000078559">
    <property type="component" value="Chromosome 1"/>
</dbReference>
<accession>A0A194VMP0</accession>
<sequence length="241" mass="27249">MGITMRNMTGDPTPKHNKLLAIIIPVILGSLVILTLTLIGFGITKRRRDTKRRFNEAQLRDPSLTWEEYERRGNLTRSRLLFEEDLLRSAIIRKTQQDRASASREAVGAEGVQPTRSRSKTWHGRTKSQDMDREDGRQLLQESGPDWGSAQASVERTWQLLHGKKHPSTVDDKPPRADDDEDSPERPPTVRLKTPPLLSHPVFRGWPGQHPPRHTSLPTELTRVQTEPGTVSSLSATKHEG</sequence>
<feature type="transmembrane region" description="Helical" evidence="2">
    <location>
        <begin position="20"/>
        <end position="43"/>
    </location>
</feature>
<protein>
    <submittedName>
        <fullName evidence="3">Uncharacterized protein</fullName>
    </submittedName>
</protein>
<feature type="region of interest" description="Disordered" evidence="1">
    <location>
        <begin position="95"/>
        <end position="134"/>
    </location>
</feature>
<evidence type="ECO:0000256" key="1">
    <source>
        <dbReference type="SAM" id="MobiDB-lite"/>
    </source>
</evidence>
<dbReference type="EMBL" id="CM003098">
    <property type="protein sequence ID" value="KUI65100.1"/>
    <property type="molecule type" value="Genomic_DNA"/>
</dbReference>
<reference evidence="3" key="1">
    <citation type="submission" date="2014-12" db="EMBL/GenBank/DDBJ databases">
        <title>Genome Sequence of Valsa Canker Pathogens Uncovers a Specific Adaption of Colonization on Woody Bark.</title>
        <authorList>
            <person name="Yin Z."/>
            <person name="Liu H."/>
            <person name="Gao X."/>
            <person name="Li Z."/>
            <person name="Song N."/>
            <person name="Ke X."/>
            <person name="Dai Q."/>
            <person name="Wu Y."/>
            <person name="Sun Y."/>
            <person name="Xu J.-R."/>
            <person name="Kang Z.K."/>
            <person name="Wang L."/>
            <person name="Huang L."/>
        </authorList>
    </citation>
    <scope>NUCLEOTIDE SEQUENCE [LARGE SCALE GENOMIC DNA]</scope>
    <source>
        <strain evidence="3">03-8</strain>
    </source>
</reference>
<name>A0A194VMP0_CYTMA</name>
<organism evidence="3 4">
    <name type="scientific">Cytospora mali</name>
    <name type="common">Apple Valsa canker fungus</name>
    <name type="synonym">Valsa mali</name>
    <dbReference type="NCBI Taxonomy" id="578113"/>
    <lineage>
        <taxon>Eukaryota</taxon>
        <taxon>Fungi</taxon>
        <taxon>Dikarya</taxon>
        <taxon>Ascomycota</taxon>
        <taxon>Pezizomycotina</taxon>
        <taxon>Sordariomycetes</taxon>
        <taxon>Sordariomycetidae</taxon>
        <taxon>Diaporthales</taxon>
        <taxon>Cytosporaceae</taxon>
        <taxon>Cytospora</taxon>
    </lineage>
</organism>
<keyword evidence="2" id="KW-0812">Transmembrane</keyword>
<dbReference type="AlphaFoldDB" id="A0A194VMP0"/>
<keyword evidence="2" id="KW-1133">Transmembrane helix</keyword>
<keyword evidence="2" id="KW-0472">Membrane</keyword>